<feature type="domain" description="Caspase family p20" evidence="1">
    <location>
        <begin position="13"/>
        <end position="90"/>
    </location>
</feature>
<organism evidence="2 3">
    <name type="scientific">Rotaria sordida</name>
    <dbReference type="NCBI Taxonomy" id="392033"/>
    <lineage>
        <taxon>Eukaryota</taxon>
        <taxon>Metazoa</taxon>
        <taxon>Spiralia</taxon>
        <taxon>Gnathifera</taxon>
        <taxon>Rotifera</taxon>
        <taxon>Eurotatoria</taxon>
        <taxon>Bdelloidea</taxon>
        <taxon>Philodinida</taxon>
        <taxon>Philodinidae</taxon>
        <taxon>Rotaria</taxon>
    </lineage>
</organism>
<dbReference type="InterPro" id="IPR011600">
    <property type="entry name" value="Pept_C14_caspase"/>
</dbReference>
<dbReference type="AlphaFoldDB" id="A0A814S1U4"/>
<dbReference type="SUPFAM" id="SSF50729">
    <property type="entry name" value="PH domain-like"/>
    <property type="match status" value="1"/>
</dbReference>
<dbReference type="Gene3D" id="3.40.50.1460">
    <property type="match status" value="1"/>
</dbReference>
<dbReference type="InterPro" id="IPR052039">
    <property type="entry name" value="Caspase-related_regulators"/>
</dbReference>
<dbReference type="InterPro" id="IPR029030">
    <property type="entry name" value="Caspase-like_dom_sf"/>
</dbReference>
<dbReference type="PANTHER" id="PTHR22576:SF37">
    <property type="entry name" value="MUCOSA-ASSOCIATED LYMPHOID TISSUE LYMPHOMA TRANSLOCATION PROTEIN 1"/>
    <property type="match status" value="1"/>
</dbReference>
<dbReference type="Pfam" id="PF00656">
    <property type="entry name" value="Peptidase_C14"/>
    <property type="match status" value="1"/>
</dbReference>
<gene>
    <name evidence="2" type="ORF">ZHD862_LOCUS19639</name>
</gene>
<dbReference type="Proteomes" id="UP000663864">
    <property type="component" value="Unassembled WGS sequence"/>
</dbReference>
<comment type="caution">
    <text evidence="2">The sequence shown here is derived from an EMBL/GenBank/DDBJ whole genome shotgun (WGS) entry which is preliminary data.</text>
</comment>
<dbReference type="InterPro" id="IPR011993">
    <property type="entry name" value="PH-like_dom_sf"/>
</dbReference>
<dbReference type="EMBL" id="CAJNOT010001076">
    <property type="protein sequence ID" value="CAF1140906.1"/>
    <property type="molecule type" value="Genomic_DNA"/>
</dbReference>
<dbReference type="InterPro" id="IPR001309">
    <property type="entry name" value="Pept_C14_p20"/>
</dbReference>
<accession>A0A814S1U4</accession>
<reference evidence="2" key="1">
    <citation type="submission" date="2021-02" db="EMBL/GenBank/DDBJ databases">
        <authorList>
            <person name="Nowell W R."/>
        </authorList>
    </citation>
    <scope>NUCLEOTIDE SEQUENCE</scope>
</reference>
<evidence type="ECO:0000313" key="2">
    <source>
        <dbReference type="EMBL" id="CAF1140906.1"/>
    </source>
</evidence>
<dbReference type="Gene3D" id="2.30.29.30">
    <property type="entry name" value="Pleckstrin-homology domain (PH domain)/Phosphotyrosine-binding domain (PTB)"/>
    <property type="match status" value="1"/>
</dbReference>
<dbReference type="GO" id="GO:0004197">
    <property type="term" value="F:cysteine-type endopeptidase activity"/>
    <property type="evidence" value="ECO:0007669"/>
    <property type="project" value="InterPro"/>
</dbReference>
<dbReference type="GO" id="GO:0006508">
    <property type="term" value="P:proteolysis"/>
    <property type="evidence" value="ECO:0007669"/>
    <property type="project" value="InterPro"/>
</dbReference>
<dbReference type="PANTHER" id="PTHR22576">
    <property type="entry name" value="MUCOSA ASSOCIATED LYMPHOID TISSUE LYMPHOMA TRANSLOCATION PROTEIN 1/PARACASPASE"/>
    <property type="match status" value="1"/>
</dbReference>
<proteinExistence type="predicted"/>
<evidence type="ECO:0000259" key="1">
    <source>
        <dbReference type="PROSITE" id="PS50208"/>
    </source>
</evidence>
<sequence length="235" mass="26560">MAFSSSLSFNSSDHKRALVIGNNEYRNGPKLQCCINDAEDISDILQKIHFDVTIGTDLTTGEVTRKIYRFVHDIQSGDLVVFFFAGHGTQWNDQNFLIPVDDDQIVYPEMVKYRAINVQDTLTMIMNHKQTSLGESSYSPLPSLAAKGINDLSGIVGNNRQILTWASAEIAHESQGQWLGQANGIICFITDCKRQAYYFCLYDFQNGRVGIKFEHTNEAETFCHQFDLEQGKRLS</sequence>
<dbReference type="PROSITE" id="PS50208">
    <property type="entry name" value="CASPASE_P20"/>
    <property type="match status" value="1"/>
</dbReference>
<name>A0A814S1U4_9BILA</name>
<evidence type="ECO:0000313" key="3">
    <source>
        <dbReference type="Proteomes" id="UP000663864"/>
    </source>
</evidence>
<dbReference type="SUPFAM" id="SSF52129">
    <property type="entry name" value="Caspase-like"/>
    <property type="match status" value="1"/>
</dbReference>
<protein>
    <recommendedName>
        <fullName evidence="1">Caspase family p20 domain-containing protein</fullName>
    </recommendedName>
</protein>